<dbReference type="InterPro" id="IPR035979">
    <property type="entry name" value="RBD_domain_sf"/>
</dbReference>
<reference evidence="1" key="2">
    <citation type="submission" date="2020-06" db="EMBL/GenBank/DDBJ databases">
        <title>Helianthus annuus Genome sequencing and assembly Release 2.</title>
        <authorList>
            <person name="Gouzy J."/>
            <person name="Langlade N."/>
            <person name="Munos S."/>
        </authorList>
    </citation>
    <scope>NUCLEOTIDE SEQUENCE</scope>
    <source>
        <tissue evidence="1">Leaves</tissue>
    </source>
</reference>
<dbReference type="PANTHER" id="PTHR34427">
    <property type="entry name" value="DUF4283 DOMAIN PROTEIN"/>
    <property type="match status" value="1"/>
</dbReference>
<sequence>MGGEHRNLIPVSVQKRLTKFYVANLPVRCSGSDLAGVVRVHAEIYDIYIARKRDKMGNRFGFVSLLDVKNMGKMEKTPSNIRMGDYKLSFNVARFTLEDGEINNRQTRKPKIKVATEVTGNPIRRKEIGGEPLVGVRSFKDAVLGRSTEMKDEKVITVQDDFKAYEHVIGKAVIVRMVDFKALREAGGCIREMSAGEGLVQYVGGMFIMVSFPSGEEMERFVRLAKEKVDIFQSVEKWAGQTLPFERVVWLRVQGIPLHLLDNVVINRIGESFGKVVQCGQHDERDSDLSYDYVGVLVSEGRKIVEEVIIQWKGRRYRVWVAEETGDWDTEFLAKDKEEGVPPVNRNQSQASENTVNPVENVFMEGPEIVEGNKEGEDYVHNQNIRDEDVSDFNNQSVGVNMEGFENFAGVSKEVNELVGNGLFTANKDKIVFKKVGRRRMGPYKDRMVSVDDRPSSRKRPRMEIDTNGLDPFGLTFFWA</sequence>
<organism evidence="1 2">
    <name type="scientific">Helianthus annuus</name>
    <name type="common">Common sunflower</name>
    <dbReference type="NCBI Taxonomy" id="4232"/>
    <lineage>
        <taxon>Eukaryota</taxon>
        <taxon>Viridiplantae</taxon>
        <taxon>Streptophyta</taxon>
        <taxon>Embryophyta</taxon>
        <taxon>Tracheophyta</taxon>
        <taxon>Spermatophyta</taxon>
        <taxon>Magnoliopsida</taxon>
        <taxon>eudicotyledons</taxon>
        <taxon>Gunneridae</taxon>
        <taxon>Pentapetalae</taxon>
        <taxon>asterids</taxon>
        <taxon>campanulids</taxon>
        <taxon>Asterales</taxon>
        <taxon>Asteraceae</taxon>
        <taxon>Asteroideae</taxon>
        <taxon>Heliantheae alliance</taxon>
        <taxon>Heliantheae</taxon>
        <taxon>Helianthus</taxon>
    </lineage>
</organism>
<name>A0A9K3E7S0_HELAN</name>
<protein>
    <submittedName>
        <fullName evidence="1">RNA-binding domain superfamily</fullName>
    </submittedName>
</protein>
<dbReference type="GO" id="GO:0003676">
    <property type="term" value="F:nucleic acid binding"/>
    <property type="evidence" value="ECO:0007669"/>
    <property type="project" value="InterPro"/>
</dbReference>
<dbReference type="SUPFAM" id="SSF54928">
    <property type="entry name" value="RNA-binding domain, RBD"/>
    <property type="match status" value="1"/>
</dbReference>
<dbReference type="PANTHER" id="PTHR34427:SF5">
    <property type="entry name" value="DUF4283 DOMAIN-CONTAINING PROTEIN"/>
    <property type="match status" value="1"/>
</dbReference>
<gene>
    <name evidence="1" type="ORF">HanXRQr2_Chr14g0624501</name>
</gene>
<evidence type="ECO:0000313" key="1">
    <source>
        <dbReference type="EMBL" id="KAF5767451.1"/>
    </source>
</evidence>
<keyword evidence="2" id="KW-1185">Reference proteome</keyword>
<dbReference type="Gramene" id="mRNA:HanXRQr2_Chr14g0624501">
    <property type="protein sequence ID" value="CDS:HanXRQr2_Chr14g0624501.1"/>
    <property type="gene ID" value="HanXRQr2_Chr14g0624501"/>
</dbReference>
<proteinExistence type="predicted"/>
<comment type="caution">
    <text evidence="1">The sequence shown here is derived from an EMBL/GenBank/DDBJ whole genome shotgun (WGS) entry which is preliminary data.</text>
</comment>
<reference evidence="1" key="1">
    <citation type="journal article" date="2017" name="Nature">
        <title>The sunflower genome provides insights into oil metabolism, flowering and Asterid evolution.</title>
        <authorList>
            <person name="Badouin H."/>
            <person name="Gouzy J."/>
            <person name="Grassa C.J."/>
            <person name="Murat F."/>
            <person name="Staton S.E."/>
            <person name="Cottret L."/>
            <person name="Lelandais-Briere C."/>
            <person name="Owens G.L."/>
            <person name="Carrere S."/>
            <person name="Mayjonade B."/>
            <person name="Legrand L."/>
            <person name="Gill N."/>
            <person name="Kane N.C."/>
            <person name="Bowers J.E."/>
            <person name="Hubner S."/>
            <person name="Bellec A."/>
            <person name="Berard A."/>
            <person name="Berges H."/>
            <person name="Blanchet N."/>
            <person name="Boniface M.C."/>
            <person name="Brunel D."/>
            <person name="Catrice O."/>
            <person name="Chaidir N."/>
            <person name="Claudel C."/>
            <person name="Donnadieu C."/>
            <person name="Faraut T."/>
            <person name="Fievet G."/>
            <person name="Helmstetter N."/>
            <person name="King M."/>
            <person name="Knapp S.J."/>
            <person name="Lai Z."/>
            <person name="Le Paslier M.C."/>
            <person name="Lippi Y."/>
            <person name="Lorenzon L."/>
            <person name="Mandel J.R."/>
            <person name="Marage G."/>
            <person name="Marchand G."/>
            <person name="Marquand E."/>
            <person name="Bret-Mestries E."/>
            <person name="Morien E."/>
            <person name="Nambeesan S."/>
            <person name="Nguyen T."/>
            <person name="Pegot-Espagnet P."/>
            <person name="Pouilly N."/>
            <person name="Raftis F."/>
            <person name="Sallet E."/>
            <person name="Schiex T."/>
            <person name="Thomas J."/>
            <person name="Vandecasteele C."/>
            <person name="Vares D."/>
            <person name="Vear F."/>
            <person name="Vautrin S."/>
            <person name="Crespi M."/>
            <person name="Mangin B."/>
            <person name="Burke J.M."/>
            <person name="Salse J."/>
            <person name="Munos S."/>
            <person name="Vincourt P."/>
            <person name="Rieseberg L.H."/>
            <person name="Langlade N.B."/>
        </authorList>
    </citation>
    <scope>NUCLEOTIDE SEQUENCE</scope>
    <source>
        <tissue evidence="1">Leaves</tissue>
    </source>
</reference>
<dbReference type="Proteomes" id="UP000215914">
    <property type="component" value="Unassembled WGS sequence"/>
</dbReference>
<dbReference type="OrthoDB" id="1750209at2759"/>
<dbReference type="AlphaFoldDB" id="A0A9K3E7S0"/>
<dbReference type="EMBL" id="MNCJ02000329">
    <property type="protein sequence ID" value="KAF5767451.1"/>
    <property type="molecule type" value="Genomic_DNA"/>
</dbReference>
<evidence type="ECO:0000313" key="2">
    <source>
        <dbReference type="Proteomes" id="UP000215914"/>
    </source>
</evidence>
<accession>A0A9K3E7S0</accession>